<keyword evidence="3" id="KW-0597">Phosphoprotein</keyword>
<dbReference type="Gene3D" id="3.40.50.1820">
    <property type="entry name" value="alpha/beta hydrolase"/>
    <property type="match status" value="1"/>
</dbReference>
<evidence type="ECO:0000256" key="1">
    <source>
        <dbReference type="ARBA" id="ARBA00005189"/>
    </source>
</evidence>
<feature type="domain" description="Carrier" evidence="9">
    <location>
        <begin position="2025"/>
        <end position="2100"/>
    </location>
</feature>
<dbReference type="RefSeq" id="WP_014000213.1">
    <property type="nucleotide sequence ID" value="NC_015848.1"/>
</dbReference>
<dbReference type="PROSITE" id="PS00012">
    <property type="entry name" value="PHOSPHOPANTETHEINE"/>
    <property type="match status" value="2"/>
</dbReference>
<organism evidence="11 12">
    <name type="scientific">Mycobacterium canettii (strain CIPT 140010059)</name>
    <dbReference type="NCBI Taxonomy" id="1048245"/>
    <lineage>
        <taxon>Bacteria</taxon>
        <taxon>Bacillati</taxon>
        <taxon>Actinomycetota</taxon>
        <taxon>Actinomycetes</taxon>
        <taxon>Mycobacteriales</taxon>
        <taxon>Mycobacteriaceae</taxon>
        <taxon>Mycobacterium</taxon>
        <taxon>Mycobacterium tuberculosis complex</taxon>
    </lineage>
</organism>
<dbReference type="SUPFAM" id="SSF55048">
    <property type="entry name" value="Probable ACP-binding domain of malonyl-CoA ACP transacylase"/>
    <property type="match status" value="2"/>
</dbReference>
<evidence type="ECO:0000256" key="3">
    <source>
        <dbReference type="ARBA" id="ARBA00022553"/>
    </source>
</evidence>
<evidence type="ECO:0000256" key="2">
    <source>
        <dbReference type="ARBA" id="ARBA00022450"/>
    </source>
</evidence>
<dbReference type="InterPro" id="IPR020841">
    <property type="entry name" value="PKS_Beta-ketoAc_synthase_dom"/>
</dbReference>
<dbReference type="PANTHER" id="PTHR43775:SF51">
    <property type="entry name" value="INACTIVE PHENOLPHTHIOCEROL SYNTHESIS POLYKETIDE SYNTHASE TYPE I PKS1-RELATED"/>
    <property type="match status" value="1"/>
</dbReference>
<evidence type="ECO:0000256" key="4">
    <source>
        <dbReference type="ARBA" id="ARBA00022679"/>
    </source>
</evidence>
<dbReference type="Pfam" id="PF02801">
    <property type="entry name" value="Ketoacyl-synt_C"/>
    <property type="match status" value="2"/>
</dbReference>
<gene>
    <name evidence="11" type="primary">pks6</name>
    <name evidence="11" type="ordered locus">MCAN_04031</name>
</gene>
<dbReference type="SMART" id="SM00824">
    <property type="entry name" value="PKS_TE"/>
    <property type="match status" value="1"/>
</dbReference>
<protein>
    <submittedName>
        <fullName evidence="11">Polyketide synthase pks6</fullName>
    </submittedName>
</protein>
<dbReference type="Gene3D" id="3.40.366.10">
    <property type="entry name" value="Malonyl-Coenzyme A Acyl Carrier Protein, domain 2"/>
    <property type="match status" value="2"/>
</dbReference>
<dbReference type="InterPro" id="IPR016036">
    <property type="entry name" value="Malonyl_transacylase_ACP-bd"/>
</dbReference>
<dbReference type="Pfam" id="PF16197">
    <property type="entry name" value="KAsynt_C_assoc"/>
    <property type="match status" value="1"/>
</dbReference>
<keyword evidence="2" id="KW-0596">Phosphopantetheine</keyword>
<dbReference type="GO" id="GO:0031177">
    <property type="term" value="F:phosphopantetheine binding"/>
    <property type="evidence" value="ECO:0007669"/>
    <property type="project" value="InterPro"/>
</dbReference>
<dbReference type="SMART" id="SM01294">
    <property type="entry name" value="PKS_PP_betabranch"/>
    <property type="match status" value="1"/>
</dbReference>
<keyword evidence="5" id="KW-0276">Fatty acid metabolism</keyword>
<dbReference type="InterPro" id="IPR029058">
    <property type="entry name" value="AB_hydrolase_fold"/>
</dbReference>
<accession>A0AB72XH23</accession>
<keyword evidence="7" id="KW-0511">Multifunctional enzyme</keyword>
<dbReference type="SUPFAM" id="SSF47336">
    <property type="entry name" value="ACP-like"/>
    <property type="match status" value="3"/>
</dbReference>
<dbReference type="InterPro" id="IPR016035">
    <property type="entry name" value="Acyl_Trfase/lysoPLipase"/>
</dbReference>
<dbReference type="Gene3D" id="3.40.47.10">
    <property type="match status" value="2"/>
</dbReference>
<dbReference type="SUPFAM" id="SSF53474">
    <property type="entry name" value="alpha/beta-Hydrolases"/>
    <property type="match status" value="1"/>
</dbReference>
<keyword evidence="8" id="KW-0012">Acyltransferase</keyword>
<dbReference type="SMART" id="SM00823">
    <property type="entry name" value="PKS_PP"/>
    <property type="match status" value="3"/>
</dbReference>
<sequence length="2410" mass="251543">MTDGSVTADKLQKWFREYLSTHIECHPNEVSLDVPIRDLGLKSIDVLAIPGDLGDRFGFCIPDLAVWDNPSANDLIDSLLNQRSADSLRESHGHADRNTQGRGSINEPVAVIGVGCRFPGDIDGPERLWDFLTEKKCAITAYPDRGFTNAGTFAESGGFLKDVAGFDNRFFDIPPDEALRMDPQQRLLLEVSWEALEHAGIIPESLRLSRTGVFVGVSSTDYVRLVSASAQQKSTIWDNTGGSSSIIANRISYFLDIQGPSIVIDTACSSSLVAVHLACRSLSTWDCDIALVGGTNVLISPEPWGGFREAGILSQTGCCHAFDKSADGMVRGEGCGVIVLQRLSDARLEGRRILAILTGSAVNQDGKSNGIMAPNPSAQIGVLENACKSARVDPLEIGYVEAHGTGTSLGDRIEAHALGMVFGRKRPGSGPLMIGSIKPNIGHLEGAAGIAGLIKAVLMVERGSLLPSGGFTEPNPAIPFTELGLRVVDELQEWPVVAGRPRRAGVSSFGFGGTNAHVIVEEAFPVESDGVCAGADGSGGGVVAWVISGKTASALAAQAGRLGRYVRARPALDVVDVGYSLVSTRSVFDHRAVVVGQTRDELLAGLAGVVAGRPEAGVVCGVGKPAGKTAFVFAGQGSQWLGMGSELYAAYPVFAEALDAVVDELDRHLRYPLRDVIWGHDQDLLNTTEFAQPALFAVEVALYRLLMSWGVRPGLVLGHSVGELAAAHIAGALCLPDAAMLVAARGRLMQALPAGGAMFAVQAREDEVAPMLGHDVSIAAVNGPASVVISGAHDAVSAIADRLRGQGRRVHRLAVSHAFHSALMEPMIAEFTAVAAELSVGLPTIPVISNVTGQLVADDFASADYWARHIRAVVRFGDSVRSAHCAGASRFIEVGPGGGLTSLIEASLADAQIVSVPTLRKDRPEPVSVMTAAAQGFVSGMGLDWASVFSGYRPKRVELPTYAFQHQKFWLAPAPSVSDPTAAGQIGASDGGAELLASSGFAARLAGRSADEQLAAAIEVVCEHAAAVLGRGDAASVDAAQAFTDSGLNSLSAVELRNRLKAVTGATLSATAVFDYPTPTDLARYLVSHLDGAGRSAAAVVSRARVRTGEPIAVVGMGCRYPGGVVTAEDLWQLVASGRDVISEFPADRGWDVEGLYDADPDVLGKCYTRQGGFVDDVANFDAGFFGISPGEALAMDPQQRLLLEISWEALENAGIDPLALRGSATGVFVGIYGDGYGVGTSQAQWYADTGHITSVASGRIAYSLGLTGPALSVDTACSSSLVALHLAANSLRAGECDLALAGGSTVLVTPSIFLGFSRQRGLSVDGRCKAFADAADGTGFSEGAGVLVMQRLGDARRAGRRVLAVLAGSAVNQDGASNGLTAPSGPAQQQVIAAALADAGITGADVDVVEAHGTGTRLGDPIEAQALLATYGQHHTPDAPLWLGSIKSNIGHSQAAAGVAGVIKMIEAMRHQMLPATLHVDRPSSHVDWSSGTVRLLTEAKEWPVVAGRLRRAGVSSFGVSGTNAHVIVEEAFPVDSDGVCAGADGSGGGVVAWVISGKTASALAAQAGRLGRYVRARPALDVVDVGYSLVSTRSVFDHRAVVIGQTRDELLAGLAGVVAGRPEAGVVCGVGKPAGKTAFVFAGQGSQWLGMGSELYAAYPVFAEALDAVVDELDRHLRYPLRDVIWGHDQDLLNTTEFAQPALFAVEVALYRLLMSWGVRPGLVLGHSVGELAAAHIAGALCLPDAAMLVAARGRLMQALPAGGAMFAVQAREDEVAPMLGHDVSIAAVNGPASVVISGAHDAVSAIADRLRGQGRRVHRLAVSHAFHSALMEPMIAEFTAVAAELSVGLPTIPVISNVTGQLVADDFASADYWARHIRAVVRFGDSVRSAHCAGASRFIEVGPGGGLTSLIEASLADAQIVSVPTLRKDRPEPVSVMTAAAQGFVSGMGLDWASVFSGYRPKRVELPTYAFQHQKFWLAPAPSVSDPTAAGQIGASDGGAELLASSGFAARLAGRSADEQLAAAIEVVCEHAAAVLGRDGAAGLDAGQAFADSGFNSLSAVELRNRLTAVTAVTLPATAIFDHPTPTELAQYLITQIDGHGSSAAAAANPAERIDALTDLFLQACDAGRDADGWKMVALASNTRERMSSPVRNNVSKNVALLADGISDVVVICIPTLTVLSDQREYRDIANAMTGRHSVYSLTLPGFDSSDALPQNADMIVETVSNAIIDVVGGSCRFVLSGYSSGGVLAYALCSHLSVKHQRNPLGVALIDTYLPSQIANPSMNEGFSPNDTGKGLSREVIRVARMLNRLTATRLTAAATYAAIFQAWEPGRSMAPVLNIVAKDRIATVENLREERINRWRAAAAEAAYSVAEVPGDHFGMMSTSSEAIATEIHDWISGLVRGPHP</sequence>
<dbReference type="GO" id="GO:0004315">
    <property type="term" value="F:3-oxoacyl-[acyl-carrier-protein] synthase activity"/>
    <property type="evidence" value="ECO:0007669"/>
    <property type="project" value="InterPro"/>
</dbReference>
<dbReference type="SUPFAM" id="SSF53901">
    <property type="entry name" value="Thiolase-like"/>
    <property type="match status" value="2"/>
</dbReference>
<reference evidence="11 12" key="2">
    <citation type="journal article" date="2013" name="Nat. Genet.">
        <title>Genomic analysis of smooth tubercle bacilli provides insights into ancestry and pathoadaptation of Mycobacterium tuberculosis.</title>
        <authorList>
            <person name="Supply P."/>
            <person name="Marceau M."/>
            <person name="Mangenot S."/>
            <person name="Roche D."/>
            <person name="Rouanet C."/>
            <person name="Khanna V."/>
            <person name="Majlessi L."/>
            <person name="Criscuolo A."/>
            <person name="Tap J."/>
            <person name="Pawlik A."/>
            <person name="Fiette L."/>
            <person name="Orgeur M."/>
            <person name="Fabre M."/>
            <person name="Parmentier C."/>
            <person name="Frigui W."/>
            <person name="Simeone R."/>
            <person name="Boritsch E.C."/>
            <person name="Debrie A.S."/>
            <person name="Willery E."/>
            <person name="Walker D."/>
            <person name="Quail M.A."/>
            <person name="Ma L."/>
            <person name="Bouchier C."/>
            <person name="Salvignol G."/>
            <person name="Sayes F."/>
            <person name="Cascioferro A."/>
            <person name="Seemann T."/>
            <person name="Barbe V."/>
            <person name="Locht C."/>
            <person name="Gutierrez M.C."/>
            <person name="Leclerc C."/>
            <person name="Bentley S.D."/>
            <person name="Stinear T.P."/>
            <person name="Brisse S."/>
            <person name="Medigue C."/>
            <person name="Parkhill J."/>
            <person name="Cruveiller S."/>
            <person name="Brosch R."/>
        </authorList>
    </citation>
    <scope>NUCLEOTIDE SEQUENCE [LARGE SCALE GENOMIC DNA]</scope>
    <source>
        <strain evidence="11 12">CIPT 140010059</strain>
    </source>
</reference>
<dbReference type="CDD" id="cd00833">
    <property type="entry name" value="PKS"/>
    <property type="match status" value="2"/>
</dbReference>
<evidence type="ECO:0000256" key="8">
    <source>
        <dbReference type="ARBA" id="ARBA00023315"/>
    </source>
</evidence>
<dbReference type="InterPro" id="IPR016039">
    <property type="entry name" value="Thiolase-like"/>
</dbReference>
<keyword evidence="4" id="KW-0808">Transferase</keyword>
<dbReference type="SUPFAM" id="SSF52151">
    <property type="entry name" value="FabD/lysophospholipase-like"/>
    <property type="match status" value="2"/>
</dbReference>
<dbReference type="InterPro" id="IPR009081">
    <property type="entry name" value="PP-bd_ACP"/>
</dbReference>
<evidence type="ECO:0000313" key="11">
    <source>
        <dbReference type="EMBL" id="CCC42743.1"/>
    </source>
</evidence>
<dbReference type="PROSITE" id="PS52004">
    <property type="entry name" value="KS3_2"/>
    <property type="match status" value="2"/>
</dbReference>
<feature type="domain" description="Carrier" evidence="9">
    <location>
        <begin position="5"/>
        <end position="83"/>
    </location>
</feature>
<feature type="domain" description="Carrier" evidence="9">
    <location>
        <begin position="1015"/>
        <end position="1090"/>
    </location>
</feature>
<dbReference type="KEGG" id="mce:MCAN_04031"/>
<dbReference type="InterPro" id="IPR050091">
    <property type="entry name" value="PKS_NRPS_Biosynth_Enz"/>
</dbReference>
<keyword evidence="6" id="KW-0443">Lipid metabolism</keyword>
<dbReference type="Pfam" id="PF00698">
    <property type="entry name" value="Acyl_transf_1"/>
    <property type="match status" value="2"/>
</dbReference>
<reference evidence="11 12" key="1">
    <citation type="journal article" date="2012" name="PLoS Negl. Trop. Dis.">
        <title>The Genome of Mycobacterium Africanum West African 2 Reveals a Lineage-Specific Locus and Genome Erosion Common to the M. tuberculosis Complex.</title>
        <authorList>
            <person name="Bentley S.D."/>
            <person name="Comas I."/>
            <person name="Bryant J.M."/>
            <person name="Walker D."/>
            <person name="Smith N.H."/>
            <person name="Harris S.R."/>
            <person name="Thurston S."/>
            <person name="Gagneux S."/>
            <person name="Wood J."/>
            <person name="Antonio M."/>
            <person name="Quail M.A."/>
            <person name="Gehre F."/>
            <person name="Adegbola R.A."/>
            <person name="Parkhill J."/>
            <person name="de Jong B.C."/>
        </authorList>
    </citation>
    <scope>NUCLEOTIDE SEQUENCE [LARGE SCALE GENOMIC DNA]</scope>
    <source>
        <strain evidence="11 12">CIPT 140010059</strain>
    </source>
</reference>
<evidence type="ECO:0000256" key="5">
    <source>
        <dbReference type="ARBA" id="ARBA00022832"/>
    </source>
</evidence>
<dbReference type="PROSITE" id="PS00606">
    <property type="entry name" value="KS3_1"/>
    <property type="match status" value="2"/>
</dbReference>
<name>A0AB72XH23_MYCCP</name>
<dbReference type="GO" id="GO:0006633">
    <property type="term" value="P:fatty acid biosynthetic process"/>
    <property type="evidence" value="ECO:0007669"/>
    <property type="project" value="InterPro"/>
</dbReference>
<dbReference type="Gene3D" id="1.10.1200.10">
    <property type="entry name" value="ACP-like"/>
    <property type="match status" value="3"/>
</dbReference>
<evidence type="ECO:0000259" key="10">
    <source>
        <dbReference type="PROSITE" id="PS52004"/>
    </source>
</evidence>
<dbReference type="SMART" id="SM00825">
    <property type="entry name" value="PKS_KS"/>
    <property type="match status" value="2"/>
</dbReference>
<dbReference type="GeneID" id="96990808"/>
<evidence type="ECO:0000256" key="7">
    <source>
        <dbReference type="ARBA" id="ARBA00023268"/>
    </source>
</evidence>
<dbReference type="FunFam" id="1.10.1200.10:FF:000007">
    <property type="entry name" value="Probable polyketide synthase pks17"/>
    <property type="match status" value="2"/>
</dbReference>
<dbReference type="InterPro" id="IPR032821">
    <property type="entry name" value="PKS_assoc"/>
</dbReference>
<dbReference type="Pfam" id="PF00550">
    <property type="entry name" value="PP-binding"/>
    <property type="match status" value="3"/>
</dbReference>
<dbReference type="Pfam" id="PF00975">
    <property type="entry name" value="Thioesterase"/>
    <property type="match status" value="1"/>
</dbReference>
<dbReference type="InterPro" id="IPR018201">
    <property type="entry name" value="Ketoacyl_synth_AS"/>
</dbReference>
<dbReference type="InterPro" id="IPR014043">
    <property type="entry name" value="Acyl_transferase_dom"/>
</dbReference>
<dbReference type="PROSITE" id="PS50075">
    <property type="entry name" value="CARRIER"/>
    <property type="match status" value="3"/>
</dbReference>
<dbReference type="Pfam" id="PF22621">
    <property type="entry name" value="CurL-like_PKS_C"/>
    <property type="match status" value="1"/>
</dbReference>
<dbReference type="EMBL" id="HE572590">
    <property type="protein sequence ID" value="CCC42743.1"/>
    <property type="molecule type" value="Genomic_DNA"/>
</dbReference>
<evidence type="ECO:0000313" key="12">
    <source>
        <dbReference type="Proteomes" id="UP000008896"/>
    </source>
</evidence>
<dbReference type="InterPro" id="IPR020802">
    <property type="entry name" value="TesA-like"/>
</dbReference>
<dbReference type="PANTHER" id="PTHR43775">
    <property type="entry name" value="FATTY ACID SYNTHASE"/>
    <property type="match status" value="1"/>
</dbReference>
<dbReference type="InterPro" id="IPR014031">
    <property type="entry name" value="Ketoacyl_synth_C"/>
</dbReference>
<dbReference type="InterPro" id="IPR006162">
    <property type="entry name" value="Ppantetheine_attach_site"/>
</dbReference>
<evidence type="ECO:0000259" key="9">
    <source>
        <dbReference type="PROSITE" id="PS50075"/>
    </source>
</evidence>
<feature type="domain" description="Ketosynthase family 3 (KS3)" evidence="10">
    <location>
        <begin position="1109"/>
        <end position="1532"/>
    </location>
</feature>
<dbReference type="FunFam" id="3.40.47.10:FF:000019">
    <property type="entry name" value="Polyketide synthase type I"/>
    <property type="match status" value="2"/>
</dbReference>
<proteinExistence type="predicted"/>
<dbReference type="Proteomes" id="UP000008896">
    <property type="component" value="Chromosome"/>
</dbReference>
<dbReference type="InterPro" id="IPR036736">
    <property type="entry name" value="ACP-like_sf"/>
</dbReference>
<dbReference type="SMART" id="SM00827">
    <property type="entry name" value="PKS_AT"/>
    <property type="match status" value="2"/>
</dbReference>
<dbReference type="FunFam" id="3.40.366.10:FF:000002">
    <property type="entry name" value="Probable polyketide synthase 2"/>
    <property type="match status" value="2"/>
</dbReference>
<dbReference type="InterPro" id="IPR001031">
    <property type="entry name" value="Thioesterase"/>
</dbReference>
<dbReference type="Pfam" id="PF00109">
    <property type="entry name" value="ketoacyl-synt"/>
    <property type="match status" value="2"/>
</dbReference>
<dbReference type="InterPro" id="IPR014030">
    <property type="entry name" value="Ketoacyl_synth_N"/>
</dbReference>
<comment type="pathway">
    <text evidence="1">Lipid metabolism.</text>
</comment>
<dbReference type="GO" id="GO:0004312">
    <property type="term" value="F:fatty acid synthase activity"/>
    <property type="evidence" value="ECO:0007669"/>
    <property type="project" value="TreeGrafter"/>
</dbReference>
<dbReference type="InterPro" id="IPR020806">
    <property type="entry name" value="PKS_PP-bd"/>
</dbReference>
<dbReference type="Gene3D" id="3.30.70.3290">
    <property type="match status" value="2"/>
</dbReference>
<dbReference type="InterPro" id="IPR001227">
    <property type="entry name" value="Ac_transferase_dom_sf"/>
</dbReference>
<evidence type="ECO:0000256" key="6">
    <source>
        <dbReference type="ARBA" id="ARBA00023098"/>
    </source>
</evidence>
<feature type="domain" description="Ketosynthase family 3 (KS3)" evidence="10">
    <location>
        <begin position="106"/>
        <end position="522"/>
    </location>
</feature>